<dbReference type="AlphaFoldDB" id="A0A0V0YYD2"/>
<proteinExistence type="predicted"/>
<gene>
    <name evidence="1" type="ORF">T03_9714</name>
</gene>
<dbReference type="Proteomes" id="UP000054653">
    <property type="component" value="Unassembled WGS sequence"/>
</dbReference>
<evidence type="ECO:0000313" key="1">
    <source>
        <dbReference type="EMBL" id="KRY05273.1"/>
    </source>
</evidence>
<name>A0A0V0YYD2_TRIBR</name>
<organism evidence="1 2">
    <name type="scientific">Trichinella britovi</name>
    <name type="common">Parasitic roundworm</name>
    <dbReference type="NCBI Taxonomy" id="45882"/>
    <lineage>
        <taxon>Eukaryota</taxon>
        <taxon>Metazoa</taxon>
        <taxon>Ecdysozoa</taxon>
        <taxon>Nematoda</taxon>
        <taxon>Enoplea</taxon>
        <taxon>Dorylaimia</taxon>
        <taxon>Trichinellida</taxon>
        <taxon>Trichinellidae</taxon>
        <taxon>Trichinella</taxon>
    </lineage>
</organism>
<keyword evidence="2" id="KW-1185">Reference proteome</keyword>
<comment type="caution">
    <text evidence="1">The sequence shown here is derived from an EMBL/GenBank/DDBJ whole genome shotgun (WGS) entry which is preliminary data.</text>
</comment>
<sequence>MGRLKNEKLDLWPVDTHNVNEVQFGSRLDGRCDRVPESEP</sequence>
<reference evidence="1 2" key="1">
    <citation type="submission" date="2015-01" db="EMBL/GenBank/DDBJ databases">
        <title>Evolution of Trichinella species and genotypes.</title>
        <authorList>
            <person name="Korhonen P.K."/>
            <person name="Edoardo P."/>
            <person name="Giuseppe L.R."/>
            <person name="Gasser R.B."/>
        </authorList>
    </citation>
    <scope>NUCLEOTIDE SEQUENCE [LARGE SCALE GENOMIC DNA]</scope>
    <source>
        <strain evidence="1">ISS120</strain>
    </source>
</reference>
<accession>A0A0V0YYD2</accession>
<protein>
    <submittedName>
        <fullName evidence="1">Uncharacterized protein</fullName>
    </submittedName>
</protein>
<dbReference type="EMBL" id="JYDI01005090">
    <property type="protein sequence ID" value="KRY05273.1"/>
    <property type="molecule type" value="Genomic_DNA"/>
</dbReference>
<evidence type="ECO:0000313" key="2">
    <source>
        <dbReference type="Proteomes" id="UP000054653"/>
    </source>
</evidence>